<dbReference type="Proteomes" id="UP000050640">
    <property type="component" value="Unplaced"/>
</dbReference>
<reference evidence="3" key="1">
    <citation type="submission" date="2017-02" db="UniProtKB">
        <authorList>
            <consortium name="WormBaseParasite"/>
        </authorList>
    </citation>
    <scope>IDENTIFICATION</scope>
</reference>
<evidence type="ECO:0000313" key="3">
    <source>
        <dbReference type="WBParaSite" id="EEL_0000128901-mRNA-1"/>
    </source>
</evidence>
<protein>
    <submittedName>
        <fullName evidence="3">ZP domain-containing protein</fullName>
    </submittedName>
</protein>
<accession>A0A0R3RII1</accession>
<name>A0A0R3RII1_9BILA</name>
<feature type="region of interest" description="Disordered" evidence="1">
    <location>
        <begin position="143"/>
        <end position="167"/>
    </location>
</feature>
<keyword evidence="2" id="KW-1185">Reference proteome</keyword>
<sequence>MLKEIFLDRVKVVTKLTVYEDGAIEVECNKLPCGTSGAHCNDNQASCRSESDTFSSMKWASNGQSILQRCCTITVPRKMYIGTDLVSLGSYYTGGMVDQKDLYSKEGPEFDFVSNVRTEQGGVRIWVYRVICPKTTGNLRESAQASSHAQGTATVQRQATTDGNAQSGRAVAEGVLTAYKPMNPLQYRPPNWRLLQRDSPIRGYSRNMFERLI</sequence>
<evidence type="ECO:0000256" key="1">
    <source>
        <dbReference type="SAM" id="MobiDB-lite"/>
    </source>
</evidence>
<proteinExistence type="predicted"/>
<dbReference type="STRING" id="1147741.A0A0R3RII1"/>
<evidence type="ECO:0000313" key="2">
    <source>
        <dbReference type="Proteomes" id="UP000050640"/>
    </source>
</evidence>
<organism evidence="2 3">
    <name type="scientific">Elaeophora elaphi</name>
    <dbReference type="NCBI Taxonomy" id="1147741"/>
    <lineage>
        <taxon>Eukaryota</taxon>
        <taxon>Metazoa</taxon>
        <taxon>Ecdysozoa</taxon>
        <taxon>Nematoda</taxon>
        <taxon>Chromadorea</taxon>
        <taxon>Rhabditida</taxon>
        <taxon>Spirurina</taxon>
        <taxon>Spiruromorpha</taxon>
        <taxon>Filarioidea</taxon>
        <taxon>Onchocercidae</taxon>
        <taxon>Elaeophora</taxon>
    </lineage>
</organism>
<dbReference type="WBParaSite" id="EEL_0000128901-mRNA-1">
    <property type="protein sequence ID" value="EEL_0000128901-mRNA-1"/>
    <property type="gene ID" value="EEL_0000128901"/>
</dbReference>
<dbReference type="AlphaFoldDB" id="A0A0R3RII1"/>